<dbReference type="KEGG" id="msd:MYSTI_01974"/>
<dbReference type="InterPro" id="IPR010093">
    <property type="entry name" value="SinI_DNA-bd"/>
</dbReference>
<dbReference type="HOGENOM" id="CLU_2274329_0_0_7"/>
<dbReference type="NCBIfam" id="TIGR01764">
    <property type="entry name" value="excise"/>
    <property type="match status" value="1"/>
</dbReference>
<dbReference type="GO" id="GO:0003677">
    <property type="term" value="F:DNA binding"/>
    <property type="evidence" value="ECO:0007669"/>
    <property type="project" value="InterPro"/>
</dbReference>
<protein>
    <recommendedName>
        <fullName evidence="1">Helix-turn-helix domain-containing protein</fullName>
    </recommendedName>
</protein>
<evidence type="ECO:0000259" key="1">
    <source>
        <dbReference type="Pfam" id="PF12728"/>
    </source>
</evidence>
<gene>
    <name evidence="2" type="ordered locus">MYSTI_01974</name>
</gene>
<name>L7U5A1_MYXSD</name>
<evidence type="ECO:0000313" key="3">
    <source>
        <dbReference type="Proteomes" id="UP000011131"/>
    </source>
</evidence>
<dbReference type="RefSeq" id="WP_015347565.1">
    <property type="nucleotide sequence ID" value="NC_020126.1"/>
</dbReference>
<reference evidence="2 3" key="1">
    <citation type="journal article" date="2013" name="Genome Announc.">
        <title>Complete genome sequence of Myxococcus stipitatus strain DSM 14675, a fruiting myxobacterium.</title>
        <authorList>
            <person name="Huntley S."/>
            <person name="Kneip S."/>
            <person name="Treuner-Lange A."/>
            <person name="Sogaard-Andersen L."/>
        </authorList>
    </citation>
    <scope>NUCLEOTIDE SEQUENCE [LARGE SCALE GENOMIC DNA]</scope>
    <source>
        <strain evidence="3">DSM 14675 / JCM 12634 / Mx s8</strain>
    </source>
</reference>
<accession>L7U5A1</accession>
<evidence type="ECO:0000313" key="2">
    <source>
        <dbReference type="EMBL" id="AGC43303.1"/>
    </source>
</evidence>
<dbReference type="SUPFAM" id="SSF46955">
    <property type="entry name" value="Putative DNA-binding domain"/>
    <property type="match status" value="1"/>
</dbReference>
<dbReference type="InterPro" id="IPR009061">
    <property type="entry name" value="DNA-bd_dom_put_sf"/>
</dbReference>
<dbReference type="Pfam" id="PF12728">
    <property type="entry name" value="HTH_17"/>
    <property type="match status" value="1"/>
</dbReference>
<dbReference type="AlphaFoldDB" id="L7U5A1"/>
<dbReference type="EMBL" id="CP004025">
    <property type="protein sequence ID" value="AGC43303.1"/>
    <property type="molecule type" value="Genomic_DNA"/>
</dbReference>
<dbReference type="STRING" id="1278073.MYSTI_01974"/>
<dbReference type="InterPro" id="IPR041657">
    <property type="entry name" value="HTH_17"/>
</dbReference>
<dbReference type="Proteomes" id="UP000011131">
    <property type="component" value="Chromosome"/>
</dbReference>
<keyword evidence="3" id="KW-1185">Reference proteome</keyword>
<organism evidence="2 3">
    <name type="scientific">Myxococcus stipitatus (strain DSM 14675 / JCM 12634 / Mx s8)</name>
    <dbReference type="NCBI Taxonomy" id="1278073"/>
    <lineage>
        <taxon>Bacteria</taxon>
        <taxon>Pseudomonadati</taxon>
        <taxon>Myxococcota</taxon>
        <taxon>Myxococcia</taxon>
        <taxon>Myxococcales</taxon>
        <taxon>Cystobacterineae</taxon>
        <taxon>Myxococcaceae</taxon>
        <taxon>Myxococcus</taxon>
    </lineage>
</organism>
<feature type="domain" description="Helix-turn-helix" evidence="1">
    <location>
        <begin position="41"/>
        <end position="82"/>
    </location>
</feature>
<sequence>MTLEESIAEAVRAAVAPLATEVKRLAAEVDRLRRAMPAQLVTARRAAEVLGVNERTVRRRIQDGTIPARQVGKRLLVDLAAVSHAPTEDEVNRLVEQIAKCT</sequence>
<dbReference type="PATRIC" id="fig|1278073.3.peg.2010"/>
<proteinExistence type="predicted"/>